<accession>A0A3N1NUW7</accession>
<dbReference type="AlphaFoldDB" id="A0A3N1NUW7"/>
<protein>
    <submittedName>
        <fullName evidence="2">Endonuclease/exonuclease/phosphatase family protein</fullName>
    </submittedName>
</protein>
<gene>
    <name evidence="2" type="ORF">EDC28_11713</name>
</gene>
<dbReference type="InterPro" id="IPR036691">
    <property type="entry name" value="Endo/exonu/phosph_ase_sf"/>
</dbReference>
<keyword evidence="2" id="KW-0540">Nuclease</keyword>
<keyword evidence="3" id="KW-1185">Reference proteome</keyword>
<dbReference type="SUPFAM" id="SSF56219">
    <property type="entry name" value="DNase I-like"/>
    <property type="match status" value="1"/>
</dbReference>
<name>A0A3N1NUW7_9GAMM</name>
<organism evidence="2 3">
    <name type="scientific">Gallaecimonas pentaromativorans</name>
    <dbReference type="NCBI Taxonomy" id="584787"/>
    <lineage>
        <taxon>Bacteria</taxon>
        <taxon>Pseudomonadati</taxon>
        <taxon>Pseudomonadota</taxon>
        <taxon>Gammaproteobacteria</taxon>
        <taxon>Enterobacterales</taxon>
        <taxon>Gallaecimonadaceae</taxon>
        <taxon>Gallaecimonas</taxon>
    </lineage>
</organism>
<dbReference type="Proteomes" id="UP000268033">
    <property type="component" value="Unassembled WGS sequence"/>
</dbReference>
<dbReference type="EMBL" id="RJUL01000017">
    <property type="protein sequence ID" value="ROQ18747.1"/>
    <property type="molecule type" value="Genomic_DNA"/>
</dbReference>
<dbReference type="InterPro" id="IPR005135">
    <property type="entry name" value="Endo/exonuclease/phosphatase"/>
</dbReference>
<evidence type="ECO:0000313" key="2">
    <source>
        <dbReference type="EMBL" id="ROQ18747.1"/>
    </source>
</evidence>
<dbReference type="GO" id="GO:0004519">
    <property type="term" value="F:endonuclease activity"/>
    <property type="evidence" value="ECO:0007669"/>
    <property type="project" value="UniProtKB-KW"/>
</dbReference>
<keyword evidence="2" id="KW-0378">Hydrolase</keyword>
<evidence type="ECO:0000313" key="3">
    <source>
        <dbReference type="Proteomes" id="UP000268033"/>
    </source>
</evidence>
<dbReference type="Pfam" id="PF03372">
    <property type="entry name" value="Exo_endo_phos"/>
    <property type="match status" value="1"/>
</dbReference>
<dbReference type="Gene3D" id="3.60.10.10">
    <property type="entry name" value="Endonuclease/exonuclease/phosphatase"/>
    <property type="match status" value="1"/>
</dbReference>
<evidence type="ECO:0000259" key="1">
    <source>
        <dbReference type="Pfam" id="PF03372"/>
    </source>
</evidence>
<keyword evidence="2" id="KW-0255">Endonuclease</keyword>
<reference evidence="2 3" key="1">
    <citation type="submission" date="2018-11" db="EMBL/GenBank/DDBJ databases">
        <title>Genomic Encyclopedia of Type Strains, Phase IV (KMG-IV): sequencing the most valuable type-strain genomes for metagenomic binning, comparative biology and taxonomic classification.</title>
        <authorList>
            <person name="Goeker M."/>
        </authorList>
    </citation>
    <scope>NUCLEOTIDE SEQUENCE [LARGE SCALE GENOMIC DNA]</scope>
    <source>
        <strain evidence="2 3">DSM 21945</strain>
    </source>
</reference>
<proteinExistence type="predicted"/>
<comment type="caution">
    <text evidence="2">The sequence shown here is derived from an EMBL/GenBank/DDBJ whole genome shotgun (WGS) entry which is preliminary data.</text>
</comment>
<dbReference type="STRING" id="584787.GCA_001247655_01376"/>
<keyword evidence="2" id="KW-0269">Exonuclease</keyword>
<sequence length="348" mass="38815">MPGPLLRIATFNAALEASAFCKKSDQALDPESLAKAIATKRHPRLQQVANIIKALRPDILLLNEFDWIAEPRLGIEAFCRHYLESGANPLQYPWYFVGESNTGQPIPGFPGERFGFGAYPGQYGMALLSRYPIEQAHCRTFQHFRWAKMPGGMRPMLGEADFYPQKLWEMLRLSSKSHWDLRVDVQGKPLHLLASHPTPPVFDGPEKANQKRNFDEIRFWADYLSPGLGDHIEDDSGVKGGLVGEAPFVVLGDLNADPDRGDSHPGAIDQLLSHSLIDSRHIPISQAGLRRGHGAMTADWGLRADYVLPSKRGIKVRDSGVYWPEAGEGGRQVTVSDHRPVWLDIELI</sequence>
<dbReference type="GO" id="GO:0004527">
    <property type="term" value="F:exonuclease activity"/>
    <property type="evidence" value="ECO:0007669"/>
    <property type="project" value="UniProtKB-KW"/>
</dbReference>
<dbReference type="RefSeq" id="WP_123422721.1">
    <property type="nucleotide sequence ID" value="NZ_JBLXEP010000008.1"/>
</dbReference>
<feature type="domain" description="Endonuclease/exonuclease/phosphatase" evidence="1">
    <location>
        <begin position="38"/>
        <end position="338"/>
    </location>
</feature>